<comment type="function">
    <text evidence="9">Part of the binding-protein-dependent transport system for D-xylose. Probably responsible for the translocation of the substrate across the membrane.</text>
</comment>
<name>A0A1D8B319_9ACTO</name>
<feature type="transmembrane region" description="Helical" evidence="11">
    <location>
        <begin position="172"/>
        <end position="197"/>
    </location>
</feature>
<dbReference type="CDD" id="cd06579">
    <property type="entry name" value="TM_PBP1_transp_AraH_like"/>
    <property type="match status" value="1"/>
</dbReference>
<dbReference type="RefSeq" id="WP_009743992.1">
    <property type="nucleotide sequence ID" value="NZ_CP017298.1"/>
</dbReference>
<evidence type="ECO:0000256" key="5">
    <source>
        <dbReference type="ARBA" id="ARBA00022597"/>
    </source>
</evidence>
<evidence type="ECO:0000313" key="12">
    <source>
        <dbReference type="EMBL" id="AOS47516.1"/>
    </source>
</evidence>
<dbReference type="STRING" id="178339.BH719_06380"/>
<evidence type="ECO:0000256" key="1">
    <source>
        <dbReference type="ARBA" id="ARBA00004651"/>
    </source>
</evidence>
<evidence type="ECO:0000256" key="7">
    <source>
        <dbReference type="ARBA" id="ARBA00022989"/>
    </source>
</evidence>
<keyword evidence="8 11" id="KW-0472">Membrane</keyword>
<dbReference type="Pfam" id="PF02653">
    <property type="entry name" value="BPD_transp_2"/>
    <property type="match status" value="1"/>
</dbReference>
<evidence type="ECO:0000256" key="2">
    <source>
        <dbReference type="ARBA" id="ARBA00022448"/>
    </source>
</evidence>
<dbReference type="AlphaFoldDB" id="A0A1D8B319"/>
<evidence type="ECO:0000256" key="4">
    <source>
        <dbReference type="ARBA" id="ARBA00022519"/>
    </source>
</evidence>
<evidence type="ECO:0000256" key="11">
    <source>
        <dbReference type="SAM" id="Phobius"/>
    </source>
</evidence>
<evidence type="ECO:0000313" key="13">
    <source>
        <dbReference type="Proteomes" id="UP000095214"/>
    </source>
</evidence>
<dbReference type="EMBL" id="CP017298">
    <property type="protein sequence ID" value="AOS47516.1"/>
    <property type="molecule type" value="Genomic_DNA"/>
</dbReference>
<proteinExistence type="predicted"/>
<feature type="transmembrane region" description="Helical" evidence="11">
    <location>
        <begin position="293"/>
        <end position="311"/>
    </location>
</feature>
<accession>A0A1D8B319</accession>
<keyword evidence="3" id="KW-1003">Cell membrane</keyword>
<dbReference type="PANTHER" id="PTHR32196">
    <property type="entry name" value="ABC TRANSPORTER PERMEASE PROTEIN YPHD-RELATED-RELATED"/>
    <property type="match status" value="1"/>
</dbReference>
<dbReference type="NCBIfam" id="NF040906">
    <property type="entry name" value="GguB"/>
    <property type="match status" value="1"/>
</dbReference>
<feature type="transmembrane region" description="Helical" evidence="11">
    <location>
        <begin position="85"/>
        <end position="118"/>
    </location>
</feature>
<dbReference type="GO" id="GO:0005886">
    <property type="term" value="C:plasma membrane"/>
    <property type="evidence" value="ECO:0007669"/>
    <property type="project" value="UniProtKB-SubCell"/>
</dbReference>
<dbReference type="Proteomes" id="UP000095214">
    <property type="component" value="Chromosome"/>
</dbReference>
<feature type="transmembrane region" description="Helical" evidence="11">
    <location>
        <begin position="331"/>
        <end position="359"/>
    </location>
</feature>
<sequence length="401" mass="41929">MSTQTAEAAAPSERTSWLKRIDLGQYGITLALVAVVVFFEVMTGGRLLRSNNVASLIQQNAYVIIMAIGMLMIIIAGHIDLSVGSLIAFIGGVLGIAMAQWNLPWGLAVVLALAIGVAVGAWQGFWVAFVGIPGFIVTLAGMLLFRGLAIVIVPQTIAPLPSGFVQIANAGILGWFAYIGVYDVFTIVLGVVLAAVFAVSQLRRRASLVKHGLVVEPLWLAVVKMVGVGVFVIAFAFILAGSAIGLPFVLVICAVLVLVYAFVLNKTTFGRYIYAVGGNREAAKLSGISVRSINFWIFVNMGLLAAIGAIVTTSRAGAAVSAAGQNYELDVIAACFIGGAAVWGGIGRISGTIIGALFMGVLNMGLSIMTVDSAWQQAIKGLVLIIAIAFDQLNKARSADG</sequence>
<keyword evidence="7 11" id="KW-1133">Transmembrane helix</keyword>
<evidence type="ECO:0000256" key="6">
    <source>
        <dbReference type="ARBA" id="ARBA00022692"/>
    </source>
</evidence>
<organism evidence="12 13">
    <name type="scientific">Pauljensenia hongkongensis</name>
    <dbReference type="NCBI Taxonomy" id="178339"/>
    <lineage>
        <taxon>Bacteria</taxon>
        <taxon>Bacillati</taxon>
        <taxon>Actinomycetota</taxon>
        <taxon>Actinomycetes</taxon>
        <taxon>Actinomycetales</taxon>
        <taxon>Actinomycetaceae</taxon>
        <taxon>Pauljensenia</taxon>
    </lineage>
</organism>
<dbReference type="InterPro" id="IPR001851">
    <property type="entry name" value="ABC_transp_permease"/>
</dbReference>
<dbReference type="PANTHER" id="PTHR32196:SF32">
    <property type="entry name" value="XYLOSE TRANSPORT SYSTEM PERMEASE PROTEIN XYLH"/>
    <property type="match status" value="1"/>
</dbReference>
<gene>
    <name evidence="12" type="ORF">BH719_06380</name>
</gene>
<evidence type="ECO:0000256" key="3">
    <source>
        <dbReference type="ARBA" id="ARBA00022475"/>
    </source>
</evidence>
<comment type="subcellular location">
    <subcellularLocation>
        <location evidence="1">Cell membrane</location>
        <topology evidence="1">Multi-pass membrane protein</topology>
    </subcellularLocation>
</comment>
<dbReference type="OrthoDB" id="3468954at2"/>
<keyword evidence="2" id="KW-0813">Transport</keyword>
<protein>
    <recommendedName>
        <fullName evidence="10">Xylose transport system permease protein XylH</fullName>
    </recommendedName>
</protein>
<dbReference type="GO" id="GO:0022857">
    <property type="term" value="F:transmembrane transporter activity"/>
    <property type="evidence" value="ECO:0007669"/>
    <property type="project" value="InterPro"/>
</dbReference>
<feature type="transmembrane region" description="Helical" evidence="11">
    <location>
        <begin position="60"/>
        <end position="79"/>
    </location>
</feature>
<evidence type="ECO:0000256" key="10">
    <source>
        <dbReference type="ARBA" id="ARBA00035686"/>
    </source>
</evidence>
<keyword evidence="5" id="KW-0762">Sugar transport</keyword>
<keyword evidence="6 11" id="KW-0812">Transmembrane</keyword>
<evidence type="ECO:0000256" key="9">
    <source>
        <dbReference type="ARBA" id="ARBA00035611"/>
    </source>
</evidence>
<evidence type="ECO:0000256" key="8">
    <source>
        <dbReference type="ARBA" id="ARBA00023136"/>
    </source>
</evidence>
<reference evidence="12 13" key="1">
    <citation type="submission" date="2016-09" db="EMBL/GenBank/DDBJ databases">
        <title>Complete genome sequence of Actinomyces hongkongensis HKU8.</title>
        <authorList>
            <person name="Gao Y.-X."/>
            <person name="Zhou Y.-Y."/>
            <person name="Xie Y."/>
            <person name="Wang M."/>
            <person name="Wang S.-J."/>
            <person name="Shen S.-G."/>
        </authorList>
    </citation>
    <scope>NUCLEOTIDE SEQUENCE [LARGE SCALE GENOMIC DNA]</scope>
    <source>
        <strain evidence="12 13">HKU8</strain>
    </source>
</reference>
<feature type="transmembrane region" description="Helical" evidence="11">
    <location>
        <begin position="26"/>
        <end position="48"/>
    </location>
</feature>
<keyword evidence="4" id="KW-0997">Cell inner membrane</keyword>
<keyword evidence="13" id="KW-1185">Reference proteome</keyword>
<feature type="transmembrane region" description="Helical" evidence="11">
    <location>
        <begin position="244"/>
        <end position="264"/>
    </location>
</feature>
<feature type="transmembrane region" description="Helical" evidence="11">
    <location>
        <begin position="218"/>
        <end position="238"/>
    </location>
</feature>
<dbReference type="KEGG" id="phon:BH719_06380"/>